<comment type="caution">
    <text evidence="2">The sequence shown here is derived from an EMBL/GenBank/DDBJ whole genome shotgun (WGS) entry which is preliminary data.</text>
</comment>
<organism evidence="2 3">
    <name type="scientific">Hymenochirus boettgeri</name>
    <name type="common">Congo dwarf clawed frog</name>
    <dbReference type="NCBI Taxonomy" id="247094"/>
    <lineage>
        <taxon>Eukaryota</taxon>
        <taxon>Metazoa</taxon>
        <taxon>Chordata</taxon>
        <taxon>Craniata</taxon>
        <taxon>Vertebrata</taxon>
        <taxon>Euteleostomi</taxon>
        <taxon>Amphibia</taxon>
        <taxon>Batrachia</taxon>
        <taxon>Anura</taxon>
        <taxon>Pipoidea</taxon>
        <taxon>Pipidae</taxon>
        <taxon>Pipinae</taxon>
        <taxon>Hymenochirus</taxon>
    </lineage>
</organism>
<feature type="region of interest" description="Disordered" evidence="1">
    <location>
        <begin position="1"/>
        <end position="32"/>
    </location>
</feature>
<sequence>MPDNARYIITEAGSSREFQSGPAGLRESPNKMSFSSFIAPSGSLPLSDFWLEAESIRQTQGPDLEESSPEPSTLEDGEAEAAWLQDAGLTPLFGEQSPIENAILLSTLTQTQAAAVQRRVDSYSSSLRKRWKPPARDVRDVFPRKGGADRFAGTDGKESDPHLSAGRIHS</sequence>
<feature type="non-terminal residue" evidence="2">
    <location>
        <position position="170"/>
    </location>
</feature>
<feature type="region of interest" description="Disordered" evidence="1">
    <location>
        <begin position="55"/>
        <end position="78"/>
    </location>
</feature>
<dbReference type="OrthoDB" id="27680at2759"/>
<feature type="region of interest" description="Disordered" evidence="1">
    <location>
        <begin position="122"/>
        <end position="170"/>
    </location>
</feature>
<proteinExistence type="predicted"/>
<evidence type="ECO:0000313" key="2">
    <source>
        <dbReference type="EMBL" id="KAG8446200.1"/>
    </source>
</evidence>
<feature type="compositionally biased region" description="Basic and acidic residues" evidence="1">
    <location>
        <begin position="134"/>
        <end position="148"/>
    </location>
</feature>
<reference evidence="2" key="1">
    <citation type="thesis" date="2020" institute="ProQuest LLC" country="789 East Eisenhower Parkway, Ann Arbor, MI, USA">
        <title>Comparative Genomics and Chromosome Evolution.</title>
        <authorList>
            <person name="Mudd A.B."/>
        </authorList>
    </citation>
    <scope>NUCLEOTIDE SEQUENCE</scope>
    <source>
        <strain evidence="2">Female2</strain>
        <tissue evidence="2">Blood</tissue>
    </source>
</reference>
<gene>
    <name evidence="2" type="ORF">GDO86_013885</name>
</gene>
<evidence type="ECO:0000256" key="1">
    <source>
        <dbReference type="SAM" id="MobiDB-lite"/>
    </source>
</evidence>
<name>A0A8T2JS24_9PIPI</name>
<evidence type="ECO:0000313" key="3">
    <source>
        <dbReference type="Proteomes" id="UP000812440"/>
    </source>
</evidence>
<accession>A0A8T2JS24</accession>
<keyword evidence="3" id="KW-1185">Reference proteome</keyword>
<dbReference type="Proteomes" id="UP000812440">
    <property type="component" value="Chromosome 8_10"/>
</dbReference>
<dbReference type="AlphaFoldDB" id="A0A8T2JS24"/>
<protein>
    <submittedName>
        <fullName evidence="2">Uncharacterized protein</fullName>
    </submittedName>
</protein>
<dbReference type="EMBL" id="JAACNH010000003">
    <property type="protein sequence ID" value="KAG8446200.1"/>
    <property type="molecule type" value="Genomic_DNA"/>
</dbReference>
<feature type="compositionally biased region" description="Acidic residues" evidence="1">
    <location>
        <begin position="63"/>
        <end position="78"/>
    </location>
</feature>